<name>A0ABR8N5J0_9BACL</name>
<comment type="caution">
    <text evidence="11">The sequence shown here is derived from an EMBL/GenBank/DDBJ whole genome shotgun (WGS) entry which is preliminary data.</text>
</comment>
<dbReference type="Pfam" id="PF02743">
    <property type="entry name" value="dCache_1"/>
    <property type="match status" value="1"/>
</dbReference>
<evidence type="ECO:0000313" key="11">
    <source>
        <dbReference type="EMBL" id="MBD3922455.1"/>
    </source>
</evidence>
<keyword evidence="6 11" id="KW-0418">Kinase</keyword>
<dbReference type="Gene3D" id="3.30.565.10">
    <property type="entry name" value="Histidine kinase-like ATPase, C-terminal domain"/>
    <property type="match status" value="1"/>
</dbReference>
<keyword evidence="5 9" id="KW-0812">Transmembrane</keyword>
<dbReference type="Pfam" id="PF06580">
    <property type="entry name" value="His_kinase"/>
    <property type="match status" value="1"/>
</dbReference>
<gene>
    <name evidence="11" type="ORF">H8B09_27125</name>
</gene>
<evidence type="ECO:0000256" key="8">
    <source>
        <dbReference type="ARBA" id="ARBA00023136"/>
    </source>
</evidence>
<evidence type="ECO:0000256" key="7">
    <source>
        <dbReference type="ARBA" id="ARBA00022989"/>
    </source>
</evidence>
<keyword evidence="2" id="KW-1003">Cell membrane</keyword>
<dbReference type="InterPro" id="IPR036890">
    <property type="entry name" value="HATPase_C_sf"/>
</dbReference>
<evidence type="ECO:0000256" key="6">
    <source>
        <dbReference type="ARBA" id="ARBA00022777"/>
    </source>
</evidence>
<keyword evidence="8 9" id="KW-0472">Membrane</keyword>
<keyword evidence="12" id="KW-1185">Reference proteome</keyword>
<dbReference type="InterPro" id="IPR033479">
    <property type="entry name" value="dCache_1"/>
</dbReference>
<dbReference type="Pfam" id="PF00672">
    <property type="entry name" value="HAMP"/>
    <property type="match status" value="1"/>
</dbReference>
<dbReference type="InterPro" id="IPR003594">
    <property type="entry name" value="HATPase_dom"/>
</dbReference>
<dbReference type="Gene3D" id="6.10.340.10">
    <property type="match status" value="1"/>
</dbReference>
<accession>A0ABR8N5J0</accession>
<dbReference type="CDD" id="cd12912">
    <property type="entry name" value="PDC2_MCP_like"/>
    <property type="match status" value="1"/>
</dbReference>
<keyword evidence="3" id="KW-0597">Phosphoprotein</keyword>
<evidence type="ECO:0000256" key="2">
    <source>
        <dbReference type="ARBA" id="ARBA00022475"/>
    </source>
</evidence>
<dbReference type="Pfam" id="PF02518">
    <property type="entry name" value="HATPase_c"/>
    <property type="match status" value="1"/>
</dbReference>
<dbReference type="PANTHER" id="PTHR34220">
    <property type="entry name" value="SENSOR HISTIDINE KINASE YPDA"/>
    <property type="match status" value="1"/>
</dbReference>
<dbReference type="PANTHER" id="PTHR34220:SF7">
    <property type="entry name" value="SENSOR HISTIDINE KINASE YPDA"/>
    <property type="match status" value="1"/>
</dbReference>
<dbReference type="Gene3D" id="3.30.450.20">
    <property type="entry name" value="PAS domain"/>
    <property type="match status" value="2"/>
</dbReference>
<dbReference type="SMART" id="SM00304">
    <property type="entry name" value="HAMP"/>
    <property type="match status" value="1"/>
</dbReference>
<dbReference type="SUPFAM" id="SSF55874">
    <property type="entry name" value="ATPase domain of HSP90 chaperone/DNA topoisomerase II/histidine kinase"/>
    <property type="match status" value="1"/>
</dbReference>
<sequence length="593" mass="68432">MRLSRLWNGRWNSIRNKIFISTIIFLIIPFILTFNWMNKTLENVIERKIGSSAQESLYLVNLNIGLFLEDMLRSSVDIATNSSITKLLKEPESYTRYEKLRLNDTVLNRLYSSYFTNTYVTLFDLEGRWLSTSYLPEQLHEQYVGAEWYKEMLNKPYQQKWMFNYNERLYMDRKPIVTLVKTITDLPSARNIGMVVFSVSEMDLRRYLGGLSGEVYLVDQEGIVVSSLTKSMVGKSLSNESYIHSVQTGVNGQEIFKKNGEKWIVNYGTVSINGWKLVQLVPYDTVFKEIYDIRHANWVVFVLILIVFLLITLSIAYQISKPLKLLRKRMRELEDRGFHSTLSVSGPQETASLIETYNRMVKEIRGLLLRVKEEYEQKEEMRFRALQAQINPHFLLNTINNIKWMAYIRNDGEVGDMLSNLGGILEGSIGRGGSLTPLRQELDYIENYVGLMRMRFHDIELVIDVPSEFMEQEVIQIMLQPAIENSLIHGIEPSGAPGRIIVSAQIEGALFLLEVSDNGVGMTEERLAEIRLGLESGESRGEGSRRIGIRNVHDRLRLQYGELYGIRIFSELGQGTKVQYVLPVHRVSREDKP</sequence>
<feature type="transmembrane region" description="Helical" evidence="9">
    <location>
        <begin position="298"/>
        <end position="320"/>
    </location>
</feature>
<organism evidence="11 12">
    <name type="scientific">Paenibacillus terricola</name>
    <dbReference type="NCBI Taxonomy" id="2763503"/>
    <lineage>
        <taxon>Bacteria</taxon>
        <taxon>Bacillati</taxon>
        <taxon>Bacillota</taxon>
        <taxon>Bacilli</taxon>
        <taxon>Bacillales</taxon>
        <taxon>Paenibacillaceae</taxon>
        <taxon>Paenibacillus</taxon>
    </lineage>
</organism>
<feature type="transmembrane region" description="Helical" evidence="9">
    <location>
        <begin position="18"/>
        <end position="37"/>
    </location>
</feature>
<evidence type="ECO:0000256" key="5">
    <source>
        <dbReference type="ARBA" id="ARBA00022692"/>
    </source>
</evidence>
<protein>
    <submittedName>
        <fullName evidence="11">Sensor histidine kinase</fullName>
    </submittedName>
</protein>
<dbReference type="InterPro" id="IPR010559">
    <property type="entry name" value="Sig_transdc_His_kin_internal"/>
</dbReference>
<evidence type="ECO:0000256" key="1">
    <source>
        <dbReference type="ARBA" id="ARBA00004651"/>
    </source>
</evidence>
<evidence type="ECO:0000256" key="4">
    <source>
        <dbReference type="ARBA" id="ARBA00022679"/>
    </source>
</evidence>
<dbReference type="RefSeq" id="WP_191206759.1">
    <property type="nucleotide sequence ID" value="NZ_JACXZA010000009.1"/>
</dbReference>
<keyword evidence="7 9" id="KW-1133">Transmembrane helix</keyword>
<dbReference type="InterPro" id="IPR050640">
    <property type="entry name" value="Bact_2-comp_sensor_kinase"/>
</dbReference>
<evidence type="ECO:0000256" key="3">
    <source>
        <dbReference type="ARBA" id="ARBA00022553"/>
    </source>
</evidence>
<dbReference type="GO" id="GO:0016301">
    <property type="term" value="F:kinase activity"/>
    <property type="evidence" value="ECO:0007669"/>
    <property type="project" value="UniProtKB-KW"/>
</dbReference>
<dbReference type="InterPro" id="IPR003660">
    <property type="entry name" value="HAMP_dom"/>
</dbReference>
<evidence type="ECO:0000313" key="12">
    <source>
        <dbReference type="Proteomes" id="UP000609346"/>
    </source>
</evidence>
<comment type="subcellular location">
    <subcellularLocation>
        <location evidence="1">Cell membrane</location>
        <topology evidence="1">Multi-pass membrane protein</topology>
    </subcellularLocation>
</comment>
<keyword evidence="4" id="KW-0808">Transferase</keyword>
<dbReference type="EMBL" id="JACXZA010000009">
    <property type="protein sequence ID" value="MBD3922455.1"/>
    <property type="molecule type" value="Genomic_DNA"/>
</dbReference>
<evidence type="ECO:0000259" key="10">
    <source>
        <dbReference type="PROSITE" id="PS50885"/>
    </source>
</evidence>
<evidence type="ECO:0000256" key="9">
    <source>
        <dbReference type="SAM" id="Phobius"/>
    </source>
</evidence>
<feature type="domain" description="HAMP" evidence="10">
    <location>
        <begin position="317"/>
        <end position="369"/>
    </location>
</feature>
<dbReference type="PROSITE" id="PS50885">
    <property type="entry name" value="HAMP"/>
    <property type="match status" value="1"/>
</dbReference>
<proteinExistence type="predicted"/>
<dbReference type="SMART" id="SM00387">
    <property type="entry name" value="HATPase_c"/>
    <property type="match status" value="1"/>
</dbReference>
<reference evidence="11 12" key="1">
    <citation type="submission" date="2020-09" db="EMBL/GenBank/DDBJ databases">
        <title>Paenibacillus sp. strain PR3 16S rRNA gene Genome sequencing and assembly.</title>
        <authorList>
            <person name="Kim J."/>
        </authorList>
    </citation>
    <scope>NUCLEOTIDE SEQUENCE [LARGE SCALE GENOMIC DNA]</scope>
    <source>
        <strain evidence="11 12">PR3</strain>
    </source>
</reference>
<dbReference type="Proteomes" id="UP000609346">
    <property type="component" value="Unassembled WGS sequence"/>
</dbReference>